<dbReference type="GO" id="GO:0045087">
    <property type="term" value="P:innate immune response"/>
    <property type="evidence" value="ECO:0007669"/>
    <property type="project" value="UniProtKB-KW"/>
</dbReference>
<name>A0A0M3IB31_ASCLU</name>
<dbReference type="GO" id="GO:0007178">
    <property type="term" value="P:cell surface receptor protein serine/threonine kinase signaling pathway"/>
    <property type="evidence" value="ECO:0007669"/>
    <property type="project" value="TreeGrafter"/>
</dbReference>
<feature type="domain" description="ECSIT C-terminal" evidence="12">
    <location>
        <begin position="323"/>
        <end position="447"/>
    </location>
</feature>
<dbReference type="PANTHER" id="PTHR13113">
    <property type="entry name" value="ECSIT EVOLUTIONARILY CONSERVED SIGNALING INTERMEDIATE IN TOLL PATHWAYS"/>
    <property type="match status" value="1"/>
</dbReference>
<evidence type="ECO:0000256" key="6">
    <source>
        <dbReference type="ARBA" id="ARBA00022490"/>
    </source>
</evidence>
<evidence type="ECO:0000256" key="9">
    <source>
        <dbReference type="ARBA" id="ARBA00022946"/>
    </source>
</evidence>
<evidence type="ECO:0000256" key="10">
    <source>
        <dbReference type="ARBA" id="ARBA00023128"/>
    </source>
</evidence>
<organism evidence="13 14">
    <name type="scientific">Ascaris lumbricoides</name>
    <name type="common">Giant roundworm</name>
    <dbReference type="NCBI Taxonomy" id="6252"/>
    <lineage>
        <taxon>Eukaryota</taxon>
        <taxon>Metazoa</taxon>
        <taxon>Ecdysozoa</taxon>
        <taxon>Nematoda</taxon>
        <taxon>Chromadorea</taxon>
        <taxon>Rhabditida</taxon>
        <taxon>Spirurina</taxon>
        <taxon>Ascaridomorpha</taxon>
        <taxon>Ascaridoidea</taxon>
        <taxon>Ascarididae</taxon>
        <taxon>Ascaris</taxon>
    </lineage>
</organism>
<evidence type="ECO:0000313" key="13">
    <source>
        <dbReference type="Proteomes" id="UP000036681"/>
    </source>
</evidence>
<keyword evidence="7" id="KW-0399">Innate immunity</keyword>
<comment type="similarity">
    <text evidence="4">Belongs to the ECSIT family.</text>
</comment>
<dbReference type="PANTHER" id="PTHR13113:SF1">
    <property type="entry name" value="EVOLUTIONARILY CONSERVED SIGNALING INTERMEDIATE IN TOLL PATHWAY, MITOCHONDRIAL"/>
    <property type="match status" value="1"/>
</dbReference>
<dbReference type="Pfam" id="PF14784">
    <property type="entry name" value="ECSIT_C"/>
    <property type="match status" value="1"/>
</dbReference>
<evidence type="ECO:0000313" key="14">
    <source>
        <dbReference type="WBParaSite" id="ALUE_0001485901-mRNA-1"/>
    </source>
</evidence>
<evidence type="ECO:0000256" key="3">
    <source>
        <dbReference type="ARBA" id="ARBA00004496"/>
    </source>
</evidence>
<keyword evidence="6" id="KW-0963">Cytoplasm</keyword>
<proteinExistence type="inferred from homology"/>
<dbReference type="InterPro" id="IPR029342">
    <property type="entry name" value="ECIST_C"/>
</dbReference>
<evidence type="ECO:0000256" key="5">
    <source>
        <dbReference type="ARBA" id="ARBA00019998"/>
    </source>
</evidence>
<keyword evidence="8" id="KW-0391">Immunity</keyword>
<sequence length="467" mass="54716">MKRFTHLLELHALHKQIYAQSELLWRHASSSSSRGEKRSNNPSETRLQHIDEHFESIPPEQRNKRTFNAAIDLFRLKKTQTRGHVEFINSALKYLKEYGLHKDLDTYKAILNVFPKGAMIPRNTFQKIFLHYPMQQNCCIKVLDQMEWFDLFRLKKTQTRGHVEFINSALKYLEEYGLHKDLDTYKAILNVFPKGAMIPRNTFQKIFLHYPMQQNCCIKVLDQMEWFGVQPDKEVHDIVANAFGEWNFATKKIKRMLYWMPKLKHSNKYLDRRSIEGREVGAVELAFIALKMMARDPGTAFSYVTVKDCELPESERWMVSAQSVLQQRLLDERKAKSTLYVNGPSKVHVMDRIVEYVWLTADPDPENYFDNFRPDSEDDDNFEEWHSNWEHGGTRRKQQNIHQQRDETILGLAVLAKTSDQTAAAWINHLTETNPNIKQLRVLFRLKRPISDLPVPEFGGTVSGPCS</sequence>
<evidence type="ECO:0000259" key="12">
    <source>
        <dbReference type="SMART" id="SM01284"/>
    </source>
</evidence>
<accession>A0A0M3IB31</accession>
<keyword evidence="9" id="KW-0809">Transit peptide</keyword>
<evidence type="ECO:0000256" key="8">
    <source>
        <dbReference type="ARBA" id="ARBA00022859"/>
    </source>
</evidence>
<dbReference type="InterPro" id="IPR010418">
    <property type="entry name" value="ECSIT"/>
</dbReference>
<evidence type="ECO:0000256" key="4">
    <source>
        <dbReference type="ARBA" id="ARBA00007674"/>
    </source>
</evidence>
<protein>
    <recommendedName>
        <fullName evidence="5">Evolutionarily conserved signaling intermediate in Toll pathway, mitochondrial</fullName>
    </recommendedName>
</protein>
<reference evidence="14" key="1">
    <citation type="submission" date="2017-02" db="UniProtKB">
        <authorList>
            <consortium name="WormBaseParasite"/>
        </authorList>
    </citation>
    <scope>IDENTIFICATION</scope>
</reference>
<dbReference type="AlphaFoldDB" id="A0A0M3IB31"/>
<keyword evidence="13" id="KW-1185">Reference proteome</keyword>
<dbReference type="InterPro" id="IPR046448">
    <property type="entry name" value="ECSIT_N"/>
</dbReference>
<dbReference type="GO" id="GO:0005739">
    <property type="term" value="C:mitochondrion"/>
    <property type="evidence" value="ECO:0007669"/>
    <property type="project" value="UniProtKB-SubCell"/>
</dbReference>
<dbReference type="GO" id="GO:0005634">
    <property type="term" value="C:nucleus"/>
    <property type="evidence" value="ECO:0007669"/>
    <property type="project" value="UniProtKB-SubCell"/>
</dbReference>
<dbReference type="Proteomes" id="UP000036681">
    <property type="component" value="Unplaced"/>
</dbReference>
<evidence type="ECO:0000256" key="7">
    <source>
        <dbReference type="ARBA" id="ARBA00022588"/>
    </source>
</evidence>
<comment type="subcellular location">
    <subcellularLocation>
        <location evidence="3">Cytoplasm</location>
    </subcellularLocation>
    <subcellularLocation>
        <location evidence="2">Mitochondrion</location>
    </subcellularLocation>
    <subcellularLocation>
        <location evidence="1">Nucleus</location>
    </subcellularLocation>
</comment>
<keyword evidence="10" id="KW-0496">Mitochondrion</keyword>
<dbReference type="SMART" id="SM01284">
    <property type="entry name" value="ECSIT_Cterm"/>
    <property type="match status" value="1"/>
</dbReference>
<dbReference type="Pfam" id="PF06239">
    <property type="entry name" value="ECSIT_N"/>
    <property type="match status" value="2"/>
</dbReference>
<keyword evidence="11" id="KW-0539">Nucleus</keyword>
<dbReference type="WBParaSite" id="ALUE_0001485901-mRNA-1">
    <property type="protein sequence ID" value="ALUE_0001485901-mRNA-1"/>
    <property type="gene ID" value="ALUE_0001485901"/>
</dbReference>
<evidence type="ECO:0000256" key="11">
    <source>
        <dbReference type="ARBA" id="ARBA00023242"/>
    </source>
</evidence>
<evidence type="ECO:0000256" key="2">
    <source>
        <dbReference type="ARBA" id="ARBA00004173"/>
    </source>
</evidence>
<evidence type="ECO:0000256" key="1">
    <source>
        <dbReference type="ARBA" id="ARBA00004123"/>
    </source>
</evidence>